<gene>
    <name evidence="2" type="ORF">SAMN05660866_02502</name>
</gene>
<reference evidence="3" key="1">
    <citation type="submission" date="2017-02" db="EMBL/GenBank/DDBJ databases">
        <authorList>
            <person name="Varghese N."/>
            <person name="Submissions S."/>
        </authorList>
    </citation>
    <scope>NUCLEOTIDE SEQUENCE [LARGE SCALE GENOMIC DNA]</scope>
    <source>
        <strain evidence="3">DSM 23546</strain>
    </source>
</reference>
<evidence type="ECO:0000313" key="2">
    <source>
        <dbReference type="EMBL" id="SKB63143.1"/>
    </source>
</evidence>
<keyword evidence="1" id="KW-0812">Transmembrane</keyword>
<evidence type="ECO:0000313" key="3">
    <source>
        <dbReference type="Proteomes" id="UP000190339"/>
    </source>
</evidence>
<dbReference type="RefSeq" id="WP_079512946.1">
    <property type="nucleotide sequence ID" value="NZ_CAXBOB010000288.1"/>
</dbReference>
<name>A0A1T5CUX1_9FLAO</name>
<dbReference type="OrthoDB" id="821805at2"/>
<organism evidence="2 3">
    <name type="scientific">Maribacter arcticus</name>
    <dbReference type="NCBI Taxonomy" id="561365"/>
    <lineage>
        <taxon>Bacteria</taxon>
        <taxon>Pseudomonadati</taxon>
        <taxon>Bacteroidota</taxon>
        <taxon>Flavobacteriia</taxon>
        <taxon>Flavobacteriales</taxon>
        <taxon>Flavobacteriaceae</taxon>
        <taxon>Maribacter</taxon>
    </lineage>
</organism>
<feature type="transmembrane region" description="Helical" evidence="1">
    <location>
        <begin position="21"/>
        <end position="42"/>
    </location>
</feature>
<accession>A0A1T5CUX1</accession>
<dbReference type="Proteomes" id="UP000190339">
    <property type="component" value="Unassembled WGS sequence"/>
</dbReference>
<dbReference type="EMBL" id="FUYL01000007">
    <property type="protein sequence ID" value="SKB63143.1"/>
    <property type="molecule type" value="Genomic_DNA"/>
</dbReference>
<evidence type="ECO:0000256" key="1">
    <source>
        <dbReference type="SAM" id="Phobius"/>
    </source>
</evidence>
<dbReference type="Pfam" id="PF19578">
    <property type="entry name" value="DUF6090"/>
    <property type="match status" value="1"/>
</dbReference>
<protein>
    <submittedName>
        <fullName evidence="2">Uncharacterized protein</fullName>
    </submittedName>
</protein>
<dbReference type="InterPro" id="IPR045749">
    <property type="entry name" value="DUF6090"/>
</dbReference>
<dbReference type="AlphaFoldDB" id="A0A1T5CUX1"/>
<proteinExistence type="predicted"/>
<keyword evidence="1" id="KW-1133">Transmembrane helix</keyword>
<dbReference type="STRING" id="561365.SAMN05660866_02502"/>
<sequence length="244" mass="28632">MIKFFRRIRQNLLNEGKTTKYFKYAIGEIVLVVLGILIALSINNWNDARKDRITEKELYRTLIKSLESDLEDVRTKSMILDTALTAQRIFITESLAEVKSKFTDEEIYRMIWQVGNTSYSFVPNVSLYTKISQNQQIDLIQSDSLQKKVIDLFEVHYWEYKDLDMTLERLAQEGLISNFFGDIAHLVIKNQWETDDATLQKQYDELNKDCRKIYFLSMSVKKSMLNCESSIEALLPLLKDELIK</sequence>
<keyword evidence="1" id="KW-0472">Membrane</keyword>
<keyword evidence="3" id="KW-1185">Reference proteome</keyword>